<keyword evidence="1" id="KW-1133">Transmembrane helix</keyword>
<name>A0ABS9GVI5_9BACL</name>
<proteinExistence type="predicted"/>
<gene>
    <name evidence="2" type="ORF">L2716_03765</name>
</gene>
<protein>
    <submittedName>
        <fullName evidence="2">Uncharacterized protein</fullName>
    </submittedName>
</protein>
<keyword evidence="3" id="KW-1185">Reference proteome</keyword>
<comment type="caution">
    <text evidence="2">The sequence shown here is derived from an EMBL/GenBank/DDBJ whole genome shotgun (WGS) entry which is preliminary data.</text>
</comment>
<sequence>MFRLFILIIGFSFAVSGGVSLIAFLNLITTGHGFVNYIIFISTRPELSIFIIGLALIWGSIYLPSFSKDSDE</sequence>
<dbReference type="Proteomes" id="UP001649381">
    <property type="component" value="Unassembled WGS sequence"/>
</dbReference>
<accession>A0ABS9GVI5</accession>
<evidence type="ECO:0000313" key="3">
    <source>
        <dbReference type="Proteomes" id="UP001649381"/>
    </source>
</evidence>
<dbReference type="Pfam" id="PF26135">
    <property type="entry name" value="YuzI"/>
    <property type="match status" value="1"/>
</dbReference>
<keyword evidence="1" id="KW-0472">Membrane</keyword>
<organism evidence="2 3">
    <name type="scientific">Pseudalkalibacillus berkeleyi</name>
    <dbReference type="NCBI Taxonomy" id="1069813"/>
    <lineage>
        <taxon>Bacteria</taxon>
        <taxon>Bacillati</taxon>
        <taxon>Bacillota</taxon>
        <taxon>Bacilli</taxon>
        <taxon>Bacillales</taxon>
        <taxon>Fictibacillaceae</taxon>
        <taxon>Pseudalkalibacillus</taxon>
    </lineage>
</organism>
<evidence type="ECO:0000256" key="1">
    <source>
        <dbReference type="SAM" id="Phobius"/>
    </source>
</evidence>
<reference evidence="2 3" key="1">
    <citation type="submission" date="2022-01" db="EMBL/GenBank/DDBJ databases">
        <title>Alkalihalobacillus sp. EGI L200015, a novel bacterium isolated from a salt lake sediment.</title>
        <authorList>
            <person name="Gao L."/>
            <person name="Fang B.-Z."/>
            <person name="Li W.-J."/>
        </authorList>
    </citation>
    <scope>NUCLEOTIDE SEQUENCE [LARGE SCALE GENOMIC DNA]</scope>
    <source>
        <strain evidence="2 3">KCTC 12718</strain>
    </source>
</reference>
<feature type="transmembrane region" description="Helical" evidence="1">
    <location>
        <begin position="47"/>
        <end position="66"/>
    </location>
</feature>
<feature type="transmembrane region" description="Helical" evidence="1">
    <location>
        <begin position="6"/>
        <end position="27"/>
    </location>
</feature>
<keyword evidence="1" id="KW-0812">Transmembrane</keyword>
<dbReference type="EMBL" id="JAKIJS010000001">
    <property type="protein sequence ID" value="MCF6136834.1"/>
    <property type="molecule type" value="Genomic_DNA"/>
</dbReference>
<evidence type="ECO:0000313" key="2">
    <source>
        <dbReference type="EMBL" id="MCF6136834.1"/>
    </source>
</evidence>
<dbReference type="InterPro" id="IPR058887">
    <property type="entry name" value="YuzI-like"/>
</dbReference>